<reference evidence="2" key="2">
    <citation type="submission" date="2014-09" db="EMBL/GenBank/DDBJ databases">
        <authorList>
            <person name="GOMEZ-VALERO Laura"/>
        </authorList>
    </citation>
    <scope>NUCLEOTIDE SEQUENCE</scope>
    <source>
        <strain evidence="2">ATCC33218</strain>
    </source>
</reference>
<feature type="region of interest" description="Disordered" evidence="1">
    <location>
        <begin position="1"/>
        <end position="24"/>
    </location>
</feature>
<accession>A0A098GBS4</accession>
<evidence type="ECO:0000256" key="1">
    <source>
        <dbReference type="SAM" id="MobiDB-lite"/>
    </source>
</evidence>
<protein>
    <submittedName>
        <fullName evidence="2">Uncharacterized protein</fullName>
    </submittedName>
</protein>
<gene>
    <name evidence="2" type="ORF">LMI_0042</name>
    <name evidence="3" type="ORF">SAMN02982997_00285</name>
</gene>
<keyword evidence="5" id="KW-1185">Reference proteome</keyword>
<proteinExistence type="predicted"/>
<dbReference type="AlphaFoldDB" id="A0A098GBS4"/>
<dbReference type="Proteomes" id="UP000182998">
    <property type="component" value="Unassembled WGS sequence"/>
</dbReference>
<dbReference type="EMBL" id="FMVN01000002">
    <property type="protein sequence ID" value="SCX89234.1"/>
    <property type="molecule type" value="Genomic_DNA"/>
</dbReference>
<name>A0A098GBS4_LEGMI</name>
<evidence type="ECO:0000313" key="2">
    <source>
        <dbReference type="EMBL" id="CEG59415.1"/>
    </source>
</evidence>
<evidence type="ECO:0000313" key="4">
    <source>
        <dbReference type="Proteomes" id="UP000032414"/>
    </source>
</evidence>
<reference evidence="4" key="1">
    <citation type="submission" date="2014-09" db="EMBL/GenBank/DDBJ databases">
        <authorList>
            <person name="Gomez-Valero L."/>
        </authorList>
    </citation>
    <scope>NUCLEOTIDE SEQUENCE [LARGE SCALE GENOMIC DNA]</scope>
    <source>
        <strain evidence="4">ATCC33218</strain>
    </source>
</reference>
<dbReference type="HOGENOM" id="CLU_2810991_0_0_6"/>
<reference evidence="3 5" key="3">
    <citation type="submission" date="2016-10" db="EMBL/GenBank/DDBJ databases">
        <authorList>
            <person name="Varghese N."/>
            <person name="Submissions S."/>
        </authorList>
    </citation>
    <scope>NUCLEOTIDE SEQUENCE [LARGE SCALE GENOMIC DNA]</scope>
    <source>
        <strain evidence="3 5">ATCC 33218</strain>
    </source>
</reference>
<sequence>MFLNSQRIQRKPDSLDFEPWGSGGGQGIGSGFPLVGGLAQRRLQNAPLNVSIGSQITRCRVKNSIPP</sequence>
<dbReference type="KEGG" id="tmc:LMI_0042"/>
<dbReference type="EMBL" id="LN614830">
    <property type="protein sequence ID" value="CEG59415.1"/>
    <property type="molecule type" value="Genomic_DNA"/>
</dbReference>
<organism evidence="2 4">
    <name type="scientific">Legionella micdadei</name>
    <name type="common">Tatlockia micdadei</name>
    <dbReference type="NCBI Taxonomy" id="451"/>
    <lineage>
        <taxon>Bacteria</taxon>
        <taxon>Pseudomonadati</taxon>
        <taxon>Pseudomonadota</taxon>
        <taxon>Gammaproteobacteria</taxon>
        <taxon>Legionellales</taxon>
        <taxon>Legionellaceae</taxon>
        <taxon>Legionella</taxon>
    </lineage>
</organism>
<evidence type="ECO:0000313" key="5">
    <source>
        <dbReference type="Proteomes" id="UP000182998"/>
    </source>
</evidence>
<dbReference type="Proteomes" id="UP000032414">
    <property type="component" value="Chromosome I"/>
</dbReference>
<evidence type="ECO:0000313" key="3">
    <source>
        <dbReference type="EMBL" id="SCX89234.1"/>
    </source>
</evidence>